<dbReference type="EMBL" id="JAXCLA010000004">
    <property type="protein sequence ID" value="MDY0745492.1"/>
    <property type="molecule type" value="Genomic_DNA"/>
</dbReference>
<gene>
    <name evidence="3" type="ORF">SNE35_13310</name>
</gene>
<dbReference type="Proteomes" id="UP001285263">
    <property type="component" value="Unassembled WGS sequence"/>
</dbReference>
<keyword evidence="4" id="KW-1185">Reference proteome</keyword>
<reference evidence="3 4" key="1">
    <citation type="submission" date="2023-11" db="EMBL/GenBank/DDBJ databases">
        <title>Paucibacter sp. nov., isolated from fresh soil in Korea.</title>
        <authorList>
            <person name="Le N.T.T."/>
        </authorList>
    </citation>
    <scope>NUCLEOTIDE SEQUENCE [LARGE SCALE GENOMIC DNA]</scope>
    <source>
        <strain evidence="3 4">R3-3</strain>
    </source>
</reference>
<keyword evidence="2" id="KW-0732">Signal</keyword>
<evidence type="ECO:0000313" key="3">
    <source>
        <dbReference type="EMBL" id="MDY0745492.1"/>
    </source>
</evidence>
<feature type="region of interest" description="Disordered" evidence="1">
    <location>
        <begin position="187"/>
        <end position="209"/>
    </location>
</feature>
<accession>A0ABU5DGR7</accession>
<evidence type="ECO:0000256" key="2">
    <source>
        <dbReference type="SAM" id="SignalP"/>
    </source>
</evidence>
<evidence type="ECO:0000313" key="4">
    <source>
        <dbReference type="Proteomes" id="UP001285263"/>
    </source>
</evidence>
<evidence type="ECO:0008006" key="5">
    <source>
        <dbReference type="Google" id="ProtNLM"/>
    </source>
</evidence>
<dbReference type="RefSeq" id="WP_320423397.1">
    <property type="nucleotide sequence ID" value="NZ_JAXCLA010000004.1"/>
</dbReference>
<feature type="chain" id="PRO_5045529649" description="DUF2059 domain-containing protein" evidence="2">
    <location>
        <begin position="27"/>
        <end position="209"/>
    </location>
</feature>
<sequence>MIQAKMMMKKSLIAAALIVAAGSALAQAASAPAIAPAKLALINKLIQIQQPGIETIAKGIVQQMLSGVAQAANQALSQQPADKREALAKSIKAEMDKFAEEAVATLKDRGQKVAAPTWTPVIDERFSEDELKAIISWLESPVSKKYQQSAIEMGNALPPKMFNDTKSILEPKYRALEASVAKQLGIQPRPANAASAPASTAPAKAPAKK</sequence>
<protein>
    <recommendedName>
        <fullName evidence="5">DUF2059 domain-containing protein</fullName>
    </recommendedName>
</protein>
<feature type="signal peptide" evidence="2">
    <location>
        <begin position="1"/>
        <end position="26"/>
    </location>
</feature>
<organism evidence="3 4">
    <name type="scientific">Roseateles agri</name>
    <dbReference type="NCBI Taxonomy" id="3098619"/>
    <lineage>
        <taxon>Bacteria</taxon>
        <taxon>Pseudomonadati</taxon>
        <taxon>Pseudomonadota</taxon>
        <taxon>Betaproteobacteria</taxon>
        <taxon>Burkholderiales</taxon>
        <taxon>Sphaerotilaceae</taxon>
        <taxon>Roseateles</taxon>
    </lineage>
</organism>
<feature type="compositionally biased region" description="Low complexity" evidence="1">
    <location>
        <begin position="190"/>
        <end position="209"/>
    </location>
</feature>
<name>A0ABU5DGR7_9BURK</name>
<comment type="caution">
    <text evidence="3">The sequence shown here is derived from an EMBL/GenBank/DDBJ whole genome shotgun (WGS) entry which is preliminary data.</text>
</comment>
<proteinExistence type="predicted"/>
<evidence type="ECO:0000256" key="1">
    <source>
        <dbReference type="SAM" id="MobiDB-lite"/>
    </source>
</evidence>